<sequence>MSDPILCDHHEANSGDFLQYDVDSLPIPPLDPDMLTDSLSLPENLIAELGFDFDLDFNFDDLQFAEDLLLDPDLNLGSPESPDSDNASNNSKNPRRISDTNSGSVSPQPKGPMGHDSNSLERGSNCDTSRTREETRVSNYSSLGFCQESGDKRPIIPGASYSRPSESGSCKQGSCHGSGFSQAVNLRSPESGNSDPDVSSSFHGEQWENCLVNRTLDRKSKLEDAGNKFIPKRKKEQDDVIIEARANKFRRSSTAVENANFSVCSQVEEKRKARLMRNRESAQLSRQRKKQYVEELEDKARSMHSIITELNSKISFIMAENAALRQQLSSAGGCQPLPSGVYPMAPMVYPWMPCPPYVVKPQGSQVPLVPIPRLKPQQPAPAPKVNKKESKRSENKTKKIASISFLGLVFFILLFGRLVPTVNVRYGGIWDTVNDPQKGKVLMVNSHLNGTDPQRNIGFEKFDHGNDYYEGVPSLRLSSDMEKEHVLQLKHGGKLFAAVGNASEPLVASLFVPRNDKLVKIDGNLIIHSVMVTEKAMASCSAGGKKTGEETSLALAKNYGFPNPIPGVGRNSERHSQLKGSASGWQRALGSGSADDFKTSTADGELQQWFREGLAGPLLSSAMCTEVFQFDISPVPAAIVPATGIANGTSTSVSHQNSTHLKKSRNRRILNGHPIPLEGLNSPKDGFLGNNSQSSIVVSVLVDPKEAGDSDGEGVIGSKTLSQIFVVVLIDSVKYITYSCILPRVGVALV</sequence>
<accession>A0AAD3THZ2</accession>
<keyword evidence="9" id="KW-0472">Membrane</keyword>
<feature type="region of interest" description="Disordered" evidence="15">
    <location>
        <begin position="73"/>
        <end position="203"/>
    </location>
</feature>
<dbReference type="InterPro" id="IPR046347">
    <property type="entry name" value="bZIP_sf"/>
</dbReference>
<evidence type="ECO:0000313" key="17">
    <source>
        <dbReference type="EMBL" id="GMH29419.1"/>
    </source>
</evidence>
<proteinExistence type="inferred from homology"/>
<comment type="subunit">
    <text evidence="13">Interacts with BZIP28.</text>
</comment>
<evidence type="ECO:0000256" key="9">
    <source>
        <dbReference type="ARBA" id="ARBA00023136"/>
    </source>
</evidence>
<keyword evidence="14" id="KW-0175">Coiled coil</keyword>
<evidence type="ECO:0000256" key="3">
    <source>
        <dbReference type="ARBA" id="ARBA00007163"/>
    </source>
</evidence>
<feature type="coiled-coil region" evidence="14">
    <location>
        <begin position="279"/>
        <end position="327"/>
    </location>
</feature>
<dbReference type="GO" id="GO:0005789">
    <property type="term" value="C:endoplasmic reticulum membrane"/>
    <property type="evidence" value="ECO:0007669"/>
    <property type="project" value="UniProtKB-SubCell"/>
</dbReference>
<evidence type="ECO:0000256" key="10">
    <source>
        <dbReference type="ARBA" id="ARBA00023163"/>
    </source>
</evidence>
<comment type="similarity">
    <text evidence="3">Belongs to the bZIP family.</text>
</comment>
<dbReference type="AlphaFoldDB" id="A0AAD3THZ2"/>
<keyword evidence="11" id="KW-0325">Glycoprotein</keyword>
<dbReference type="Proteomes" id="UP001279734">
    <property type="component" value="Unassembled WGS sequence"/>
</dbReference>
<dbReference type="EMBL" id="BSYO01000036">
    <property type="protein sequence ID" value="GMH29419.1"/>
    <property type="molecule type" value="Genomic_DNA"/>
</dbReference>
<dbReference type="GO" id="GO:0005634">
    <property type="term" value="C:nucleus"/>
    <property type="evidence" value="ECO:0007669"/>
    <property type="project" value="UniProtKB-SubCell"/>
</dbReference>
<keyword evidence="5" id="KW-0256">Endoplasmic reticulum</keyword>
<feature type="compositionally biased region" description="Polar residues" evidence="15">
    <location>
        <begin position="116"/>
        <end position="128"/>
    </location>
</feature>
<feature type="region of interest" description="Disordered" evidence="15">
    <location>
        <begin position="564"/>
        <end position="599"/>
    </location>
</feature>
<evidence type="ECO:0000256" key="6">
    <source>
        <dbReference type="ARBA" id="ARBA00022989"/>
    </source>
</evidence>
<dbReference type="InterPro" id="IPR004827">
    <property type="entry name" value="bZIP"/>
</dbReference>
<evidence type="ECO:0000256" key="14">
    <source>
        <dbReference type="SAM" id="Coils"/>
    </source>
</evidence>
<dbReference type="CDD" id="cd14704">
    <property type="entry name" value="bZIP_HY5-like"/>
    <property type="match status" value="1"/>
</dbReference>
<evidence type="ECO:0000256" key="8">
    <source>
        <dbReference type="ARBA" id="ARBA00023125"/>
    </source>
</evidence>
<comment type="subcellular location">
    <subcellularLocation>
        <location evidence="2">Endoplasmic reticulum membrane</location>
        <topology evidence="2">Single-pass membrane protein</topology>
    </subcellularLocation>
    <subcellularLocation>
        <location evidence="1">Nucleus</location>
    </subcellularLocation>
</comment>
<dbReference type="GO" id="GO:0006950">
    <property type="term" value="P:response to stress"/>
    <property type="evidence" value="ECO:0007669"/>
    <property type="project" value="UniProtKB-ARBA"/>
</dbReference>
<dbReference type="GO" id="GO:0003677">
    <property type="term" value="F:DNA binding"/>
    <property type="evidence" value="ECO:0007669"/>
    <property type="project" value="UniProtKB-KW"/>
</dbReference>
<keyword evidence="4" id="KW-0812">Transmembrane</keyword>
<dbReference type="SMART" id="SM00338">
    <property type="entry name" value="BRLZ"/>
    <property type="match status" value="1"/>
</dbReference>
<feature type="compositionally biased region" description="Polar residues" evidence="15">
    <location>
        <begin position="162"/>
        <end position="172"/>
    </location>
</feature>
<evidence type="ECO:0000256" key="5">
    <source>
        <dbReference type="ARBA" id="ARBA00022824"/>
    </source>
</evidence>
<dbReference type="PANTHER" id="PTHR47416:SF3">
    <property type="entry name" value="BZIP TRANSCRIPTION FACTOR 17-RELATED"/>
    <property type="match status" value="1"/>
</dbReference>
<keyword evidence="18" id="KW-1185">Reference proteome</keyword>
<dbReference type="Gene3D" id="1.20.5.170">
    <property type="match status" value="1"/>
</dbReference>
<name>A0AAD3THZ2_NEPGR</name>
<evidence type="ECO:0000256" key="2">
    <source>
        <dbReference type="ARBA" id="ARBA00004389"/>
    </source>
</evidence>
<evidence type="ECO:0000256" key="13">
    <source>
        <dbReference type="ARBA" id="ARBA00065888"/>
    </source>
</evidence>
<keyword evidence="10" id="KW-0804">Transcription</keyword>
<dbReference type="FunFam" id="1.20.5.170:FF:000085">
    <property type="entry name" value="bZIP transcription factor 49"/>
    <property type="match status" value="1"/>
</dbReference>
<evidence type="ECO:0000256" key="4">
    <source>
        <dbReference type="ARBA" id="ARBA00022692"/>
    </source>
</evidence>
<dbReference type="PANTHER" id="PTHR47416">
    <property type="entry name" value="BASIC-LEUCINE ZIPPER TRANSCRIPTION FACTOR F-RELATED"/>
    <property type="match status" value="1"/>
</dbReference>
<keyword evidence="7" id="KW-0805">Transcription regulation</keyword>
<dbReference type="SUPFAM" id="SSF57959">
    <property type="entry name" value="Leucine zipper domain"/>
    <property type="match status" value="1"/>
</dbReference>
<keyword evidence="6" id="KW-1133">Transmembrane helix</keyword>
<organism evidence="17 18">
    <name type="scientific">Nepenthes gracilis</name>
    <name type="common">Slender pitcher plant</name>
    <dbReference type="NCBI Taxonomy" id="150966"/>
    <lineage>
        <taxon>Eukaryota</taxon>
        <taxon>Viridiplantae</taxon>
        <taxon>Streptophyta</taxon>
        <taxon>Embryophyta</taxon>
        <taxon>Tracheophyta</taxon>
        <taxon>Spermatophyta</taxon>
        <taxon>Magnoliopsida</taxon>
        <taxon>eudicotyledons</taxon>
        <taxon>Gunneridae</taxon>
        <taxon>Pentapetalae</taxon>
        <taxon>Caryophyllales</taxon>
        <taxon>Nepenthaceae</taxon>
        <taxon>Nepenthes</taxon>
    </lineage>
</organism>
<feature type="compositionally biased region" description="Polar residues" evidence="15">
    <location>
        <begin position="179"/>
        <end position="203"/>
    </location>
</feature>
<comment type="caution">
    <text evidence="17">The sequence shown here is derived from an EMBL/GenBank/DDBJ whole genome shotgun (WGS) entry which is preliminary data.</text>
</comment>
<feature type="domain" description="BZIP" evidence="16">
    <location>
        <begin position="266"/>
        <end position="330"/>
    </location>
</feature>
<evidence type="ECO:0000256" key="7">
    <source>
        <dbReference type="ARBA" id="ARBA00023015"/>
    </source>
</evidence>
<evidence type="ECO:0000256" key="15">
    <source>
        <dbReference type="SAM" id="MobiDB-lite"/>
    </source>
</evidence>
<evidence type="ECO:0000313" key="18">
    <source>
        <dbReference type="Proteomes" id="UP001279734"/>
    </source>
</evidence>
<evidence type="ECO:0000259" key="16">
    <source>
        <dbReference type="SMART" id="SM00338"/>
    </source>
</evidence>
<feature type="region of interest" description="Disordered" evidence="15">
    <location>
        <begin position="370"/>
        <end position="393"/>
    </location>
</feature>
<gene>
    <name evidence="17" type="ORF">Nepgr_031262</name>
</gene>
<evidence type="ECO:0000256" key="1">
    <source>
        <dbReference type="ARBA" id="ARBA00004123"/>
    </source>
</evidence>
<dbReference type="Pfam" id="PF00170">
    <property type="entry name" value="bZIP_1"/>
    <property type="match status" value="1"/>
</dbReference>
<keyword evidence="8" id="KW-0238">DNA-binding</keyword>
<reference evidence="17" key="1">
    <citation type="submission" date="2023-05" db="EMBL/GenBank/DDBJ databases">
        <title>Nepenthes gracilis genome sequencing.</title>
        <authorList>
            <person name="Fukushima K."/>
        </authorList>
    </citation>
    <scope>NUCLEOTIDE SEQUENCE</scope>
    <source>
        <strain evidence="17">SING2019-196</strain>
    </source>
</reference>
<keyword evidence="12" id="KW-0539">Nucleus</keyword>
<evidence type="ECO:0000256" key="11">
    <source>
        <dbReference type="ARBA" id="ARBA00023180"/>
    </source>
</evidence>
<dbReference type="GO" id="GO:0003700">
    <property type="term" value="F:DNA-binding transcription factor activity"/>
    <property type="evidence" value="ECO:0007669"/>
    <property type="project" value="InterPro"/>
</dbReference>
<evidence type="ECO:0000256" key="12">
    <source>
        <dbReference type="ARBA" id="ARBA00023242"/>
    </source>
</evidence>
<protein>
    <recommendedName>
        <fullName evidence="16">BZIP domain-containing protein</fullName>
    </recommendedName>
</protein>